<protein>
    <submittedName>
        <fullName evidence="3">Sugar phosphate isomerase involved in capsule formation-like protein</fullName>
    </submittedName>
</protein>
<dbReference type="GO" id="GO:0016853">
    <property type="term" value="F:isomerase activity"/>
    <property type="evidence" value="ECO:0007669"/>
    <property type="project" value="UniProtKB-KW"/>
</dbReference>
<sequence length="397" mass="44831">MSGLFEIFREATLLQCGFLEKLLRLDMSEVASFSESLASFLSDTERNKFVYGLAAGRSALSLYSFLQLLQNHFDNIFPCTLEDPVQRHFNPRKMNLGIAVSGSGETPSVNKYIEDVMGQGGEIKLITANRNGTAYRLVEDYKNGTILVIEGRTKYSTDKERRSRLSPLGTEFELEVLAFLNALFKDIQARLDGHHDDRCPEYCSTIQDFEENGRLIADMDQEHLERWFGRLFPRSGRYVIGGVGRSGLVARAFEMRFTHLNKISYWERDFNTPSFQIGDVYIPITGGGNTYEALEGARNAFRNGADVMPITANSGSNLMALVREKGRLDDVVFIPVKKDYEGLFKGNRSTTSWLVSEFTKYRYPIFEINTSIFTNSVVAVGAEFLGIVEAGMRRLHV</sequence>
<evidence type="ECO:0000259" key="2">
    <source>
        <dbReference type="PROSITE" id="PS51464"/>
    </source>
</evidence>
<evidence type="ECO:0000256" key="1">
    <source>
        <dbReference type="ARBA" id="ARBA00009235"/>
    </source>
</evidence>
<evidence type="ECO:0000313" key="4">
    <source>
        <dbReference type="Proteomes" id="UP000000674"/>
    </source>
</evidence>
<dbReference type="AlphaFoldDB" id="A0B5L0"/>
<accession>A0B5L0</accession>
<dbReference type="PROSITE" id="PS51464">
    <property type="entry name" value="SIS"/>
    <property type="match status" value="1"/>
</dbReference>
<dbReference type="GO" id="GO:1901135">
    <property type="term" value="P:carbohydrate derivative metabolic process"/>
    <property type="evidence" value="ECO:0007669"/>
    <property type="project" value="InterPro"/>
</dbReference>
<dbReference type="KEGG" id="mtp:Mthe_0185"/>
<reference evidence="3 4" key="1">
    <citation type="submission" date="2006-10" db="EMBL/GenBank/DDBJ databases">
        <title>Complete sequence of Methanosaeta thermophila PT.</title>
        <authorList>
            <consortium name="US DOE Joint Genome Institute"/>
            <person name="Copeland A."/>
            <person name="Lucas S."/>
            <person name="Lapidus A."/>
            <person name="Barry K."/>
            <person name="Detter J.C."/>
            <person name="Glavina del Rio T."/>
            <person name="Hammon N."/>
            <person name="Israni S."/>
            <person name="Pitluck S."/>
            <person name="Chain P."/>
            <person name="Malfatti S."/>
            <person name="Shin M."/>
            <person name="Vergez L."/>
            <person name="Schmutz J."/>
            <person name="Larimer F."/>
            <person name="Land M."/>
            <person name="Hauser L."/>
            <person name="Kyrpides N."/>
            <person name="Kim E."/>
            <person name="Smith K.S."/>
            <person name="Ingram-Smith C."/>
            <person name="Richardson P."/>
        </authorList>
    </citation>
    <scope>NUCLEOTIDE SEQUENCE [LARGE SCALE GENOMIC DNA]</scope>
    <source>
        <strain evidence="4">DSM 6194 / JCM 14653 / NBRC 101360 / PT</strain>
    </source>
</reference>
<dbReference type="Gene3D" id="3.40.50.10490">
    <property type="entry name" value="Glucose-6-phosphate isomerase like protein, domain 1"/>
    <property type="match status" value="2"/>
</dbReference>
<keyword evidence="3" id="KW-0413">Isomerase</keyword>
<dbReference type="OrthoDB" id="350569at2157"/>
<proteinExistence type="inferred from homology"/>
<feature type="domain" description="SIS" evidence="2">
    <location>
        <begin position="228"/>
        <end position="387"/>
    </location>
</feature>
<dbReference type="STRING" id="349307.Mthe_0185"/>
<dbReference type="CDD" id="cd05005">
    <property type="entry name" value="SIS_PHI"/>
    <property type="match status" value="1"/>
</dbReference>
<dbReference type="InterPro" id="IPR017552">
    <property type="entry name" value="PHI/rmpB"/>
</dbReference>
<dbReference type="HOGENOM" id="CLU_695613_0_0_2"/>
<comment type="similarity">
    <text evidence="1">Belongs to the SIS family. PHI subfamily.</text>
</comment>
<dbReference type="RefSeq" id="WP_011695383.1">
    <property type="nucleotide sequence ID" value="NC_008553.1"/>
</dbReference>
<dbReference type="PANTHER" id="PTHR43443">
    <property type="entry name" value="3-HEXULOSE-6-PHOSPHATE ISOMERASE"/>
    <property type="match status" value="1"/>
</dbReference>
<dbReference type="EMBL" id="CP000477">
    <property type="protein sequence ID" value="ABK13984.1"/>
    <property type="molecule type" value="Genomic_DNA"/>
</dbReference>
<gene>
    <name evidence="3" type="ordered locus">Mthe_0185</name>
</gene>
<dbReference type="GO" id="GO:0097367">
    <property type="term" value="F:carbohydrate derivative binding"/>
    <property type="evidence" value="ECO:0007669"/>
    <property type="project" value="InterPro"/>
</dbReference>
<organism evidence="3 4">
    <name type="scientific">Methanothrix thermoacetophila (strain DSM 6194 / JCM 14653 / NBRC 101360 / PT)</name>
    <name type="common">Methanosaeta thermophila</name>
    <dbReference type="NCBI Taxonomy" id="349307"/>
    <lineage>
        <taxon>Archaea</taxon>
        <taxon>Methanobacteriati</taxon>
        <taxon>Methanobacteriota</taxon>
        <taxon>Stenosarchaea group</taxon>
        <taxon>Methanomicrobia</taxon>
        <taxon>Methanotrichales</taxon>
        <taxon>Methanotrichaceae</taxon>
        <taxon>Methanothrix</taxon>
    </lineage>
</organism>
<dbReference type="SUPFAM" id="SSF53697">
    <property type="entry name" value="SIS domain"/>
    <property type="match status" value="2"/>
</dbReference>
<dbReference type="InterPro" id="IPR001347">
    <property type="entry name" value="SIS_dom"/>
</dbReference>
<dbReference type="PANTHER" id="PTHR43443:SF1">
    <property type="entry name" value="3-HEXULOSE-6-PHOSPHATE ISOMERASE"/>
    <property type="match status" value="1"/>
</dbReference>
<evidence type="ECO:0000313" key="3">
    <source>
        <dbReference type="EMBL" id="ABK13984.1"/>
    </source>
</evidence>
<name>A0B5L0_METTP</name>
<dbReference type="InterPro" id="IPR046348">
    <property type="entry name" value="SIS_dom_sf"/>
</dbReference>
<dbReference type="Proteomes" id="UP000000674">
    <property type="component" value="Chromosome"/>
</dbReference>
<dbReference type="GeneID" id="4462752"/>
<keyword evidence="4" id="KW-1185">Reference proteome</keyword>